<keyword evidence="6" id="KW-1185">Reference proteome</keyword>
<dbReference type="PANTHER" id="PTHR21075:SF0">
    <property type="entry name" value="ANAEROBIC RIBONUCLEOSIDE-TRIPHOSPHATE REDUCTASE"/>
    <property type="match status" value="1"/>
</dbReference>
<dbReference type="AlphaFoldDB" id="B6FXQ8"/>
<dbReference type="Gene3D" id="3.20.70.20">
    <property type="match status" value="1"/>
</dbReference>
<keyword evidence="1 3" id="KW-0547">Nucleotide-binding</keyword>
<protein>
    <submittedName>
        <fullName evidence="5">Anaerobic ribonucleoside-triphosphate reductase</fullName>
        <ecNumber evidence="5">1.17.4.2</ecNumber>
    </submittedName>
</protein>
<evidence type="ECO:0000256" key="3">
    <source>
        <dbReference type="PROSITE-ProRule" id="PRU00492"/>
    </source>
</evidence>
<dbReference type="GO" id="GO:0006260">
    <property type="term" value="P:DNA replication"/>
    <property type="evidence" value="ECO:0007669"/>
    <property type="project" value="InterPro"/>
</dbReference>
<dbReference type="CDD" id="cd01675">
    <property type="entry name" value="RNR_III"/>
    <property type="match status" value="1"/>
</dbReference>
<comment type="caution">
    <text evidence="5">The sequence shown here is derived from an EMBL/GenBank/DDBJ whole genome shotgun (WGS) entry which is preliminary data.</text>
</comment>
<keyword evidence="2 3" id="KW-0067">ATP-binding</keyword>
<evidence type="ECO:0000259" key="4">
    <source>
        <dbReference type="PROSITE" id="PS51161"/>
    </source>
</evidence>
<dbReference type="NCBIfam" id="NF005497">
    <property type="entry name" value="PRK07111.1"/>
    <property type="match status" value="1"/>
</dbReference>
<dbReference type="STRING" id="500633.CLOHIR_00659"/>
<dbReference type="OrthoDB" id="9804622at2"/>
<dbReference type="GO" id="GO:0009265">
    <property type="term" value="P:2'-deoxyribonucleotide biosynthetic process"/>
    <property type="evidence" value="ECO:0007669"/>
    <property type="project" value="TreeGrafter"/>
</dbReference>
<dbReference type="GO" id="GO:0004748">
    <property type="term" value="F:ribonucleoside-diphosphate reductase activity, thioredoxin disulfide as acceptor"/>
    <property type="evidence" value="ECO:0007669"/>
    <property type="project" value="TreeGrafter"/>
</dbReference>
<dbReference type="HOGENOM" id="CLU_002707_2_1_9"/>
<dbReference type="NCBIfam" id="TIGR02487">
    <property type="entry name" value="NrdD"/>
    <property type="match status" value="1"/>
</dbReference>
<dbReference type="PANTHER" id="PTHR21075">
    <property type="entry name" value="ANAEROBIC RIBONUCLEOSIDE-TRIPHOSPHATE REDUCTASE"/>
    <property type="match status" value="1"/>
</dbReference>
<dbReference type="InterPro" id="IPR012833">
    <property type="entry name" value="NrdD"/>
</dbReference>
<dbReference type="InterPro" id="IPR005144">
    <property type="entry name" value="ATP-cone_dom"/>
</dbReference>
<dbReference type="GO" id="GO:0031250">
    <property type="term" value="C:anaerobic ribonucleoside-triphosphate reductase complex"/>
    <property type="evidence" value="ECO:0007669"/>
    <property type="project" value="TreeGrafter"/>
</dbReference>
<dbReference type="GO" id="GO:0005524">
    <property type="term" value="F:ATP binding"/>
    <property type="evidence" value="ECO:0007669"/>
    <property type="project" value="UniProtKB-UniRule"/>
</dbReference>
<sequence>MIEFIKKRDGRTIPFNENKITRAIFLAASDVAKKEGKAPDFKMAEDLTQEVIALLERRFGEEVPSVEDVQDAVVKVLIETGHAKTSEEYILYRAERTRVRNSKTRLMKAIEKITFSDAGDADIKRENANIDGNTAMGTMLQYGSAVSKEFCKTNVLKPEHAMAHDSGDIHIHDMDFLNMGTLTCCQIDVEKLFEGGFSTGHGFLREPNDIMSYGALAAIAIQSNQNDQHGGQSIPFFDYGLAEGVHKTFRKLYISNLTKGLVLLDELDDEATNESVKEIVYNVEKETNVKASLDINKSEEFTTRVIEKLAAKFSITVVEAEKIEKFAYREAYKETDRKTYQSMEAFIHNLNTMHSRAGAQVPFSSINFGTDTSSEGRMVSKNLLLSQEKGLGNGETPIFPILIFKVKEGVNLNPGDPNYDLFKLSCRVSAKRLFPNFSFLDAPFNAKYYVPGNPETEATYMGCRTRVIGNVCGPETVSGRGNLSFTTINLPRLGIIHGCVDGSNPDIDGFFKDLDEKIDLVIDQLLERMEIQGKKKMKNFPFLMGQGVWMGSDELGPEDELEDVIKQGTLTVGFIGLAECLIALIGKHHGESEDAQKLGLAIVSHMKDRMDEATEKYGLNFSLIGTPAEGLSGRFTEIDKKKYGEIKGVTDKEYYTNSFHVPVYYNISAYEKINIEAPYHEYTNGGHITYVELDGDPTNNLDAFESVVRAMKDAGIGYGSINHPVDRDPVCGYSGIINGDICPACGRNEKDSDIKFERIRRITGYLVGTVDRFNNAKRAEVRDRVKHM</sequence>
<dbReference type="EC" id="1.17.4.2" evidence="5"/>
<dbReference type="SUPFAM" id="SSF51998">
    <property type="entry name" value="PFL-like glycyl radical enzymes"/>
    <property type="match status" value="1"/>
</dbReference>
<evidence type="ECO:0000256" key="2">
    <source>
        <dbReference type="ARBA" id="ARBA00022840"/>
    </source>
</evidence>
<dbReference type="eggNOG" id="COG1328">
    <property type="taxonomic scope" value="Bacteria"/>
</dbReference>
<gene>
    <name evidence="5" type="primary">nrdD</name>
    <name evidence="5" type="ORF">CLOHIR_00659</name>
</gene>
<name>B6FXQ8_PEPHT</name>
<evidence type="ECO:0000256" key="1">
    <source>
        <dbReference type="ARBA" id="ARBA00022741"/>
    </source>
</evidence>
<dbReference type="Proteomes" id="UP000003178">
    <property type="component" value="Unassembled WGS sequence"/>
</dbReference>
<reference evidence="5 6" key="1">
    <citation type="submission" date="2008-09" db="EMBL/GenBank/DDBJ databases">
        <authorList>
            <person name="Fulton L."/>
            <person name="Clifton S."/>
            <person name="Fulton B."/>
            <person name="Xu J."/>
            <person name="Minx P."/>
            <person name="Pepin K.H."/>
            <person name="Johnson M."/>
            <person name="Thiruvilangam P."/>
            <person name="Bhonagiri V."/>
            <person name="Nash W.E."/>
            <person name="Mardis E.R."/>
            <person name="Wilson R.K."/>
        </authorList>
    </citation>
    <scope>NUCLEOTIDE SEQUENCE [LARGE SCALE GENOMIC DNA]</scope>
    <source>
        <strain evidence="5 6">DSM 13275</strain>
    </source>
</reference>
<accession>B6FXQ8</accession>
<proteinExistence type="predicted"/>
<dbReference type="GO" id="GO:0008998">
    <property type="term" value="F:ribonucleoside-triphosphate reductase (thioredoxin) activity"/>
    <property type="evidence" value="ECO:0007669"/>
    <property type="project" value="UniProtKB-EC"/>
</dbReference>
<dbReference type="RefSeq" id="WP_006441131.1">
    <property type="nucleotide sequence ID" value="NZ_DS995684.1"/>
</dbReference>
<dbReference type="EMBL" id="ABWP01000025">
    <property type="protein sequence ID" value="EEA85707.1"/>
    <property type="molecule type" value="Genomic_DNA"/>
</dbReference>
<dbReference type="Pfam" id="PF13597">
    <property type="entry name" value="NRDD"/>
    <property type="match status" value="1"/>
</dbReference>
<organism evidence="5 6">
    <name type="scientific">Peptacetobacter hiranonis (strain DSM 13275 / JCM 10541 / KCTC 15199 / TO-931)</name>
    <name type="common">Clostridium hiranonis</name>
    <dbReference type="NCBI Taxonomy" id="500633"/>
    <lineage>
        <taxon>Bacteria</taxon>
        <taxon>Bacillati</taxon>
        <taxon>Bacillota</taxon>
        <taxon>Clostridia</taxon>
        <taxon>Peptostreptococcales</taxon>
        <taxon>Peptostreptococcaceae</taxon>
        <taxon>Peptacetobacter</taxon>
    </lineage>
</organism>
<dbReference type="PROSITE" id="PS51161">
    <property type="entry name" value="ATP_CONE"/>
    <property type="match status" value="1"/>
</dbReference>
<keyword evidence="5" id="KW-0560">Oxidoreductase</keyword>
<evidence type="ECO:0000313" key="5">
    <source>
        <dbReference type="EMBL" id="EEA85707.1"/>
    </source>
</evidence>
<feature type="domain" description="ATP-cone" evidence="4">
    <location>
        <begin position="3"/>
        <end position="100"/>
    </location>
</feature>
<dbReference type="Pfam" id="PF03477">
    <property type="entry name" value="ATP-cone"/>
    <property type="match status" value="1"/>
</dbReference>
<evidence type="ECO:0000313" key="6">
    <source>
        <dbReference type="Proteomes" id="UP000003178"/>
    </source>
</evidence>
<reference evidence="5 6" key="2">
    <citation type="submission" date="2008-10" db="EMBL/GenBank/DDBJ databases">
        <title>Draft genome sequence of Clostridium hiranonis (DSM 13275).</title>
        <authorList>
            <person name="Sudarsanam P."/>
            <person name="Ley R."/>
            <person name="Guruge J."/>
            <person name="Turnbaugh P.J."/>
            <person name="Mahowald M."/>
            <person name="Liep D."/>
            <person name="Gordon J."/>
        </authorList>
    </citation>
    <scope>NUCLEOTIDE SEQUENCE [LARGE SCALE GENOMIC DNA]</scope>
    <source>
        <strain evidence="5 6">DSM 13275</strain>
    </source>
</reference>